<evidence type="ECO:0000256" key="7">
    <source>
        <dbReference type="ARBA" id="ARBA00022842"/>
    </source>
</evidence>
<proteinExistence type="inferred from homology"/>
<organism evidence="9 10">
    <name type="scientific">Pseudomarimonas arenosa</name>
    <dbReference type="NCBI Taxonomy" id="2774145"/>
    <lineage>
        <taxon>Bacteria</taxon>
        <taxon>Pseudomonadati</taxon>
        <taxon>Pseudomonadota</taxon>
        <taxon>Gammaproteobacteria</taxon>
        <taxon>Lysobacterales</taxon>
        <taxon>Lysobacteraceae</taxon>
        <taxon>Pseudomarimonas</taxon>
    </lineage>
</organism>
<dbReference type="EC" id="6.3.3.3" evidence="8"/>
<dbReference type="SUPFAM" id="SSF52540">
    <property type="entry name" value="P-loop containing nucleoside triphosphate hydrolases"/>
    <property type="match status" value="1"/>
</dbReference>
<dbReference type="EMBL" id="JACYTR010000007">
    <property type="protein sequence ID" value="MBD8525207.1"/>
    <property type="molecule type" value="Genomic_DNA"/>
</dbReference>
<keyword evidence="2 8" id="KW-0436">Ligase</keyword>
<feature type="binding site" evidence="8">
    <location>
        <position position="17"/>
    </location>
    <ligand>
        <name>Mg(2+)</name>
        <dbReference type="ChEBI" id="CHEBI:18420"/>
    </ligand>
</feature>
<dbReference type="Pfam" id="PF13500">
    <property type="entry name" value="AAA_26"/>
    <property type="match status" value="1"/>
</dbReference>
<comment type="subunit">
    <text evidence="8">Homodimer.</text>
</comment>
<keyword evidence="4 8" id="KW-0547">Nucleotide-binding</keyword>
<feature type="binding site" evidence="8">
    <location>
        <position position="55"/>
    </location>
    <ligand>
        <name>Mg(2+)</name>
        <dbReference type="ChEBI" id="CHEBI:18420"/>
    </ligand>
</feature>
<evidence type="ECO:0000256" key="6">
    <source>
        <dbReference type="ARBA" id="ARBA00022840"/>
    </source>
</evidence>
<sequence>MATRLFVTGTDTGVGKTHVSQALLLALGSQGWRSAAMKPVASGCTLQHGQWQNDDALALQAAASLQRDYVDVNPYALPEPTAPQIAARRVDCRIEMAPVLSAAQRLAVGADLLLVEGVGGWMAPLGDALMQADLARALNCQVILVVGLRLGCLNHALLSERAIRADGLPLAGWIGSALAPDFAHAADYHQLLEQQLECPWLGSLPFQTDVSQAAQALDGRRLAGVIGLA</sequence>
<evidence type="ECO:0000256" key="2">
    <source>
        <dbReference type="ARBA" id="ARBA00022598"/>
    </source>
</evidence>
<feature type="binding site" evidence="8">
    <location>
        <begin position="13"/>
        <end position="18"/>
    </location>
    <ligand>
        <name>ATP</name>
        <dbReference type="ChEBI" id="CHEBI:30616"/>
    </ligand>
</feature>
<keyword evidence="1 8" id="KW-0963">Cytoplasm</keyword>
<feature type="active site" evidence="8">
    <location>
        <position position="38"/>
    </location>
</feature>
<evidence type="ECO:0000256" key="3">
    <source>
        <dbReference type="ARBA" id="ARBA00022723"/>
    </source>
</evidence>
<comment type="function">
    <text evidence="8">Catalyzes a mechanistically unusual reaction, the ATP-dependent insertion of CO2 between the N7 and N8 nitrogen atoms of 7,8-diaminopelargonic acid (DAPA, also called 7,8-diammoniononanoate) to form a ureido ring.</text>
</comment>
<evidence type="ECO:0000256" key="5">
    <source>
        <dbReference type="ARBA" id="ARBA00022756"/>
    </source>
</evidence>
<name>A0AAW3ZJ76_9GAMM</name>
<dbReference type="FunFam" id="3.40.50.300:FF:000292">
    <property type="entry name" value="ATP-dependent dethiobiotin synthetase BioD"/>
    <property type="match status" value="1"/>
</dbReference>
<dbReference type="GO" id="GO:0005524">
    <property type="term" value="F:ATP binding"/>
    <property type="evidence" value="ECO:0007669"/>
    <property type="project" value="UniProtKB-UniRule"/>
</dbReference>
<comment type="catalytic activity">
    <reaction evidence="8">
        <text>(7R,8S)-7,8-diammoniononanoate + CO2 + ATP = (4R,5S)-dethiobiotin + ADP + phosphate + 3 H(+)</text>
        <dbReference type="Rhea" id="RHEA:15805"/>
        <dbReference type="ChEBI" id="CHEBI:15378"/>
        <dbReference type="ChEBI" id="CHEBI:16526"/>
        <dbReference type="ChEBI" id="CHEBI:30616"/>
        <dbReference type="ChEBI" id="CHEBI:43474"/>
        <dbReference type="ChEBI" id="CHEBI:149469"/>
        <dbReference type="ChEBI" id="CHEBI:149473"/>
        <dbReference type="ChEBI" id="CHEBI:456216"/>
        <dbReference type="EC" id="6.3.3.3"/>
    </reaction>
</comment>
<dbReference type="GO" id="GO:0009102">
    <property type="term" value="P:biotin biosynthetic process"/>
    <property type="evidence" value="ECO:0007669"/>
    <property type="project" value="UniProtKB-UniRule"/>
</dbReference>
<dbReference type="PANTHER" id="PTHR43210">
    <property type="entry name" value="DETHIOBIOTIN SYNTHETASE"/>
    <property type="match status" value="1"/>
</dbReference>
<dbReference type="Proteomes" id="UP000613768">
    <property type="component" value="Unassembled WGS sequence"/>
</dbReference>
<dbReference type="GO" id="GO:0000287">
    <property type="term" value="F:magnesium ion binding"/>
    <property type="evidence" value="ECO:0007669"/>
    <property type="project" value="UniProtKB-UniRule"/>
</dbReference>
<keyword evidence="7 8" id="KW-0460">Magnesium</keyword>
<dbReference type="AlphaFoldDB" id="A0AAW3ZJ76"/>
<protein>
    <recommendedName>
        <fullName evidence="8">ATP-dependent dethiobiotin synthetase BioD</fullName>
        <ecNumber evidence="8">6.3.3.3</ecNumber>
    </recommendedName>
    <alternativeName>
        <fullName evidence="8">DTB synthetase</fullName>
        <shortName evidence="8">DTBS</shortName>
    </alternativeName>
    <alternativeName>
        <fullName evidence="8">Dethiobiotin synthase</fullName>
    </alternativeName>
</protein>
<dbReference type="Gene3D" id="3.40.50.300">
    <property type="entry name" value="P-loop containing nucleotide triphosphate hydrolases"/>
    <property type="match status" value="1"/>
</dbReference>
<evidence type="ECO:0000256" key="1">
    <source>
        <dbReference type="ARBA" id="ARBA00022490"/>
    </source>
</evidence>
<dbReference type="PANTHER" id="PTHR43210:SF5">
    <property type="entry name" value="DETHIOBIOTIN SYNTHETASE"/>
    <property type="match status" value="1"/>
</dbReference>
<feature type="binding site" evidence="8">
    <location>
        <begin position="116"/>
        <end position="119"/>
    </location>
    <ligand>
        <name>ATP</name>
        <dbReference type="ChEBI" id="CHEBI:30616"/>
    </ligand>
</feature>
<dbReference type="GO" id="GO:0004141">
    <property type="term" value="F:dethiobiotin synthase activity"/>
    <property type="evidence" value="ECO:0007669"/>
    <property type="project" value="UniProtKB-UniRule"/>
</dbReference>
<comment type="similarity">
    <text evidence="8">Belongs to the dethiobiotin synthetase family.</text>
</comment>
<feature type="binding site" evidence="8">
    <location>
        <position position="42"/>
    </location>
    <ligand>
        <name>substrate</name>
    </ligand>
</feature>
<comment type="cofactor">
    <cofactor evidence="8">
        <name>Mg(2+)</name>
        <dbReference type="ChEBI" id="CHEBI:18420"/>
    </cofactor>
</comment>
<comment type="subcellular location">
    <subcellularLocation>
        <location evidence="8">Cytoplasm</location>
    </subcellularLocation>
</comment>
<dbReference type="GO" id="GO:0005829">
    <property type="term" value="C:cytosol"/>
    <property type="evidence" value="ECO:0007669"/>
    <property type="project" value="TreeGrafter"/>
</dbReference>
<keyword evidence="3 8" id="KW-0479">Metal-binding</keyword>
<accession>A0AAW3ZJ76</accession>
<dbReference type="CDD" id="cd03109">
    <property type="entry name" value="DTBS"/>
    <property type="match status" value="1"/>
</dbReference>
<keyword evidence="10" id="KW-1185">Reference proteome</keyword>
<dbReference type="HAMAP" id="MF_00336">
    <property type="entry name" value="BioD"/>
    <property type="match status" value="1"/>
</dbReference>
<evidence type="ECO:0000313" key="9">
    <source>
        <dbReference type="EMBL" id="MBD8525207.1"/>
    </source>
</evidence>
<dbReference type="InterPro" id="IPR027417">
    <property type="entry name" value="P-loop_NTPase"/>
</dbReference>
<gene>
    <name evidence="8 9" type="primary">bioD</name>
    <name evidence="9" type="ORF">IFO71_05570</name>
</gene>
<comment type="pathway">
    <text evidence="8">Cofactor biosynthesis; biotin biosynthesis; biotin from 7,8-diaminononanoate: step 1/2.</text>
</comment>
<reference evidence="9 10" key="1">
    <citation type="submission" date="2020-09" db="EMBL/GenBank/DDBJ databases">
        <title>Pseudoxanthomonas sp. CAU 1598 isolated from sand of Yaerae Beach.</title>
        <authorList>
            <person name="Kim W."/>
        </authorList>
    </citation>
    <scope>NUCLEOTIDE SEQUENCE [LARGE SCALE GENOMIC DNA]</scope>
    <source>
        <strain evidence="9 10">CAU 1598</strain>
    </source>
</reference>
<dbReference type="GO" id="GO:0042803">
    <property type="term" value="F:protein homodimerization activity"/>
    <property type="evidence" value="ECO:0007669"/>
    <property type="project" value="UniProtKB-ARBA"/>
</dbReference>
<feature type="binding site" evidence="8">
    <location>
        <position position="55"/>
    </location>
    <ligand>
        <name>ATP</name>
        <dbReference type="ChEBI" id="CHEBI:30616"/>
    </ligand>
</feature>
<dbReference type="PIRSF" id="PIRSF006755">
    <property type="entry name" value="DTB_synth"/>
    <property type="match status" value="1"/>
</dbReference>
<keyword evidence="5 8" id="KW-0093">Biotin biosynthesis</keyword>
<dbReference type="InterPro" id="IPR004472">
    <property type="entry name" value="DTB_synth_BioD"/>
</dbReference>
<dbReference type="NCBIfam" id="TIGR00347">
    <property type="entry name" value="bioD"/>
    <property type="match status" value="1"/>
</dbReference>
<feature type="binding site" evidence="8">
    <location>
        <position position="116"/>
    </location>
    <ligand>
        <name>Mg(2+)</name>
        <dbReference type="ChEBI" id="CHEBI:18420"/>
    </ligand>
</feature>
<comment type="caution">
    <text evidence="8">Lacks conserved residue(s) required for the propagation of feature annotation.</text>
</comment>
<evidence type="ECO:0000256" key="4">
    <source>
        <dbReference type="ARBA" id="ARBA00022741"/>
    </source>
</evidence>
<comment type="caution">
    <text evidence="9">The sequence shown here is derived from an EMBL/GenBank/DDBJ whole genome shotgun (WGS) entry which is preliminary data.</text>
</comment>
<keyword evidence="6 8" id="KW-0067">ATP-binding</keyword>
<evidence type="ECO:0000313" key="10">
    <source>
        <dbReference type="Proteomes" id="UP000613768"/>
    </source>
</evidence>
<evidence type="ECO:0000256" key="8">
    <source>
        <dbReference type="HAMAP-Rule" id="MF_00336"/>
    </source>
</evidence>